<evidence type="ECO:0000256" key="6">
    <source>
        <dbReference type="SAM" id="MobiDB-lite"/>
    </source>
</evidence>
<keyword evidence="5 7" id="KW-0472">Membrane</keyword>
<dbReference type="NCBIfam" id="TIGR00254">
    <property type="entry name" value="GGDEF"/>
    <property type="match status" value="1"/>
</dbReference>
<dbReference type="InterPro" id="IPR007895">
    <property type="entry name" value="MASE1"/>
</dbReference>
<name>A0ABV2QYB6_9HYPH</name>
<proteinExistence type="predicted"/>
<dbReference type="SUPFAM" id="SSF55785">
    <property type="entry name" value="PYP-like sensor domain (PAS domain)"/>
    <property type="match status" value="1"/>
</dbReference>
<dbReference type="SMART" id="SM00091">
    <property type="entry name" value="PAS"/>
    <property type="match status" value="1"/>
</dbReference>
<evidence type="ECO:0000259" key="10">
    <source>
        <dbReference type="PROSITE" id="PS50887"/>
    </source>
</evidence>
<dbReference type="CDD" id="cd01949">
    <property type="entry name" value="GGDEF"/>
    <property type="match status" value="1"/>
</dbReference>
<dbReference type="InterPro" id="IPR013655">
    <property type="entry name" value="PAS_fold_3"/>
</dbReference>
<feature type="compositionally biased region" description="Basic and acidic residues" evidence="6">
    <location>
        <begin position="624"/>
        <end position="637"/>
    </location>
</feature>
<feature type="domain" description="GGDEF" evidence="10">
    <location>
        <begin position="463"/>
        <end position="594"/>
    </location>
</feature>
<gene>
    <name evidence="11" type="ORF">ABIE08_001924</name>
</gene>
<protein>
    <submittedName>
        <fullName evidence="11">Diguanylate cyclase (GGDEF)-like protein/PAS domain S-box-containing protein</fullName>
    </submittedName>
</protein>
<dbReference type="PANTHER" id="PTHR44757:SF2">
    <property type="entry name" value="BIOFILM ARCHITECTURE MAINTENANCE PROTEIN MBAA"/>
    <property type="match status" value="1"/>
</dbReference>
<dbReference type="InterPro" id="IPR001610">
    <property type="entry name" value="PAC"/>
</dbReference>
<dbReference type="PROSITE" id="PS50887">
    <property type="entry name" value="GGDEF"/>
    <property type="match status" value="1"/>
</dbReference>
<evidence type="ECO:0000256" key="5">
    <source>
        <dbReference type="ARBA" id="ARBA00023136"/>
    </source>
</evidence>
<feature type="transmembrane region" description="Helical" evidence="7">
    <location>
        <begin position="115"/>
        <end position="144"/>
    </location>
</feature>
<feature type="transmembrane region" description="Helical" evidence="7">
    <location>
        <begin position="40"/>
        <end position="56"/>
    </location>
</feature>
<dbReference type="InterPro" id="IPR000700">
    <property type="entry name" value="PAS-assoc_C"/>
</dbReference>
<evidence type="ECO:0000313" key="12">
    <source>
        <dbReference type="Proteomes" id="UP001549321"/>
    </source>
</evidence>
<dbReference type="EMBL" id="JBEPSM010000001">
    <property type="protein sequence ID" value="MET4634011.1"/>
    <property type="molecule type" value="Genomic_DNA"/>
</dbReference>
<feature type="transmembrane region" description="Helical" evidence="7">
    <location>
        <begin position="85"/>
        <end position="103"/>
    </location>
</feature>
<dbReference type="PANTHER" id="PTHR44757">
    <property type="entry name" value="DIGUANYLATE CYCLASE DGCP"/>
    <property type="match status" value="1"/>
</dbReference>
<evidence type="ECO:0000256" key="1">
    <source>
        <dbReference type="ARBA" id="ARBA00004651"/>
    </source>
</evidence>
<dbReference type="InterPro" id="IPR029787">
    <property type="entry name" value="Nucleotide_cyclase"/>
</dbReference>
<dbReference type="Pfam" id="PF08447">
    <property type="entry name" value="PAS_3"/>
    <property type="match status" value="1"/>
</dbReference>
<feature type="transmembrane region" description="Helical" evidence="7">
    <location>
        <begin position="234"/>
        <end position="256"/>
    </location>
</feature>
<feature type="transmembrane region" description="Helical" evidence="7">
    <location>
        <begin position="156"/>
        <end position="174"/>
    </location>
</feature>
<keyword evidence="2" id="KW-1003">Cell membrane</keyword>
<feature type="transmembrane region" description="Helical" evidence="7">
    <location>
        <begin position="63"/>
        <end position="79"/>
    </location>
</feature>
<keyword evidence="3 7" id="KW-0812">Transmembrane</keyword>
<feature type="domain" description="PAC" evidence="9">
    <location>
        <begin position="382"/>
        <end position="435"/>
    </location>
</feature>
<evidence type="ECO:0000259" key="9">
    <source>
        <dbReference type="PROSITE" id="PS50113"/>
    </source>
</evidence>
<feature type="transmembrane region" description="Helical" evidence="7">
    <location>
        <begin position="195"/>
        <end position="214"/>
    </location>
</feature>
<comment type="caution">
    <text evidence="11">The sequence shown here is derived from an EMBL/GenBank/DDBJ whole genome shotgun (WGS) entry which is preliminary data.</text>
</comment>
<dbReference type="InterPro" id="IPR000160">
    <property type="entry name" value="GGDEF_dom"/>
</dbReference>
<dbReference type="Pfam" id="PF05231">
    <property type="entry name" value="MASE1"/>
    <property type="match status" value="1"/>
</dbReference>
<feature type="transmembrane region" description="Helical" evidence="7">
    <location>
        <begin position="12"/>
        <end position="34"/>
    </location>
</feature>
<accession>A0ABV2QYB6</accession>
<dbReference type="SUPFAM" id="SSF55073">
    <property type="entry name" value="Nucleotide cyclase"/>
    <property type="match status" value="1"/>
</dbReference>
<evidence type="ECO:0000256" key="4">
    <source>
        <dbReference type="ARBA" id="ARBA00022989"/>
    </source>
</evidence>
<dbReference type="SMART" id="SM00086">
    <property type="entry name" value="PAC"/>
    <property type="match status" value="1"/>
</dbReference>
<keyword evidence="12" id="KW-1185">Reference proteome</keyword>
<reference evidence="11 12" key="1">
    <citation type="submission" date="2024-06" db="EMBL/GenBank/DDBJ databases">
        <title>Sorghum-associated microbial communities from plants grown in Nebraska, USA.</title>
        <authorList>
            <person name="Schachtman D."/>
        </authorList>
    </citation>
    <scope>NUCLEOTIDE SEQUENCE [LARGE SCALE GENOMIC DNA]</scope>
    <source>
        <strain evidence="11 12">3207</strain>
    </source>
</reference>
<dbReference type="PROSITE" id="PS50113">
    <property type="entry name" value="PAC"/>
    <property type="match status" value="1"/>
</dbReference>
<comment type="subcellular location">
    <subcellularLocation>
        <location evidence="1">Cell membrane</location>
        <topology evidence="1">Multi-pass membrane protein</topology>
    </subcellularLocation>
</comment>
<feature type="transmembrane region" description="Helical" evidence="7">
    <location>
        <begin position="277"/>
        <end position="299"/>
    </location>
</feature>
<dbReference type="InterPro" id="IPR035965">
    <property type="entry name" value="PAS-like_dom_sf"/>
</dbReference>
<evidence type="ECO:0000256" key="3">
    <source>
        <dbReference type="ARBA" id="ARBA00022692"/>
    </source>
</evidence>
<organism evidence="11 12">
    <name type="scientific">Kaistia defluvii</name>
    <dbReference type="NCBI Taxonomy" id="410841"/>
    <lineage>
        <taxon>Bacteria</taxon>
        <taxon>Pseudomonadati</taxon>
        <taxon>Pseudomonadota</taxon>
        <taxon>Alphaproteobacteria</taxon>
        <taxon>Hyphomicrobiales</taxon>
        <taxon>Kaistiaceae</taxon>
        <taxon>Kaistia</taxon>
    </lineage>
</organism>
<keyword evidence="4 7" id="KW-1133">Transmembrane helix</keyword>
<evidence type="ECO:0000313" key="11">
    <source>
        <dbReference type="EMBL" id="MET4634011.1"/>
    </source>
</evidence>
<evidence type="ECO:0000259" key="8">
    <source>
        <dbReference type="PROSITE" id="PS50112"/>
    </source>
</evidence>
<dbReference type="Gene3D" id="3.30.450.20">
    <property type="entry name" value="PAS domain"/>
    <property type="match status" value="1"/>
</dbReference>
<dbReference type="CDD" id="cd00130">
    <property type="entry name" value="PAS"/>
    <property type="match status" value="1"/>
</dbReference>
<dbReference type="PROSITE" id="PS50112">
    <property type="entry name" value="PAS"/>
    <property type="match status" value="1"/>
</dbReference>
<evidence type="ECO:0000256" key="2">
    <source>
        <dbReference type="ARBA" id="ARBA00022475"/>
    </source>
</evidence>
<feature type="domain" description="PAS" evidence="8">
    <location>
        <begin position="306"/>
        <end position="378"/>
    </location>
</feature>
<dbReference type="InterPro" id="IPR000014">
    <property type="entry name" value="PAS"/>
</dbReference>
<dbReference type="Gene3D" id="3.30.70.270">
    <property type="match status" value="1"/>
</dbReference>
<dbReference type="NCBIfam" id="TIGR00229">
    <property type="entry name" value="sensory_box"/>
    <property type="match status" value="1"/>
</dbReference>
<dbReference type="SMART" id="SM00267">
    <property type="entry name" value="GGDEF"/>
    <property type="match status" value="1"/>
</dbReference>
<feature type="region of interest" description="Disordered" evidence="6">
    <location>
        <begin position="613"/>
        <end position="637"/>
    </location>
</feature>
<sequence>MARTVQRFLFPVISFASGALVYGIGATIGLWLMLVASNEAAFWPANGITVILVLALGARQLPWVAMGGLAAGVVIQTVLGTGPMGIAIAASDMVEVVVVVILARRLNLLASGLESVASVAALIAILSLATLLSAIGAAATLVWFEGVVFSDSLATLWRLNAASALIILAPHFAMGKMGWVGTFRSALRSGSTVRILEYLAIVGIIAASIVVMRHANVSMVSFFTVPLLWCAIRFGPPATAITSSLLSLGIVQLVIIGEWPNTAISRSLAWQLQRTELALSFITIPPLFVAAALAGLYAMTRALKESQERLRYALAGSGEGVWDWCIGDNSAYFSDGWYAILGYERDELEATADTWDQLRHPDDALESKRRIRDHLEGRTPRYSIEQRLRHKDGRWIWVLDRGSVVERDAKGRPYRAVGTIQDITRRRARQEELDRRAHHDSLTGLSNRAALGESFRRWNEQARSFCFVLIDLDHFKPINDRFGHQFGDHALLAIADRIRACLGKNDIAARIGGDEFALLIQAPPAEVEQTARLLIERICEPIGFADSVVTTGASIGIAAVANGGPDFADAYRLADIALYDAKASGGGAYRVAEASPAGENKTSAWDKTVLDLMAAAGEQPADQPARDREDATDERHG</sequence>
<evidence type="ECO:0000256" key="7">
    <source>
        <dbReference type="SAM" id="Phobius"/>
    </source>
</evidence>
<dbReference type="Proteomes" id="UP001549321">
    <property type="component" value="Unassembled WGS sequence"/>
</dbReference>
<dbReference type="Pfam" id="PF00990">
    <property type="entry name" value="GGDEF"/>
    <property type="match status" value="1"/>
</dbReference>
<dbReference type="InterPro" id="IPR052155">
    <property type="entry name" value="Biofilm_reg_signaling"/>
</dbReference>
<dbReference type="InterPro" id="IPR043128">
    <property type="entry name" value="Rev_trsase/Diguanyl_cyclase"/>
</dbReference>